<dbReference type="AlphaFoldDB" id="A0A8J6R3P7"/>
<keyword evidence="2" id="KW-1185">Reference proteome</keyword>
<sequence length="223" mass="25945">MLMRAWWGWLGAILLSWLLWASPQLDFNKMIQALQQRYGDDAAERGRQWQALVLAHVDADELTQLKQVNDYFNGFLFANDDVVWKQEDYWATPVEFIGRAAGDCEDFTIAKYYTLLEMGFDASKLRLMYVKAVAYNQHHMVLTYYRKRGAIPLVLDNIDPAIKPATERGDLIPIYSFNADYLWLAKARGDGKLVGESNRLSLWRDLRERQSEFQHQSESKDLP</sequence>
<proteinExistence type="predicted"/>
<organism evidence="1 2">
    <name type="scientific">Neiella litorisoli</name>
    <dbReference type="NCBI Taxonomy" id="2771431"/>
    <lineage>
        <taxon>Bacteria</taxon>
        <taxon>Pseudomonadati</taxon>
        <taxon>Pseudomonadota</taxon>
        <taxon>Gammaproteobacteria</taxon>
        <taxon>Alteromonadales</taxon>
        <taxon>Echinimonadaceae</taxon>
        <taxon>Neiella</taxon>
    </lineage>
</organism>
<reference evidence="1" key="1">
    <citation type="submission" date="2020-09" db="EMBL/GenBank/DDBJ databases">
        <title>A novel bacterium of genus Neiella, isolated from South China Sea.</title>
        <authorList>
            <person name="Huang H."/>
            <person name="Mo K."/>
            <person name="Hu Y."/>
        </authorList>
    </citation>
    <scope>NUCLEOTIDE SEQUENCE</scope>
    <source>
        <strain evidence="1">HB171785</strain>
    </source>
</reference>
<dbReference type="PANTHER" id="PTHR39327">
    <property type="match status" value="1"/>
</dbReference>
<accession>A0A8J6R3P7</accession>
<evidence type="ECO:0000313" key="2">
    <source>
        <dbReference type="Proteomes" id="UP000638014"/>
    </source>
</evidence>
<dbReference type="PANTHER" id="PTHR39327:SF1">
    <property type="entry name" value="BLR5470 PROTEIN"/>
    <property type="match status" value="1"/>
</dbReference>
<dbReference type="Proteomes" id="UP000638014">
    <property type="component" value="Unassembled WGS sequence"/>
</dbReference>
<protein>
    <submittedName>
        <fullName evidence="1">Transglutaminase-like cysteine peptidase</fullName>
    </submittedName>
</protein>
<gene>
    <name evidence="1" type="ORF">IC617_14325</name>
</gene>
<dbReference type="Pfam" id="PF06035">
    <property type="entry name" value="Peptidase_C93"/>
    <property type="match status" value="1"/>
</dbReference>
<dbReference type="InterPro" id="IPR010319">
    <property type="entry name" value="Transglutaminase-like_Cys_pept"/>
</dbReference>
<name>A0A8J6R3P7_9GAMM</name>
<evidence type="ECO:0000313" key="1">
    <source>
        <dbReference type="EMBL" id="MBD1390610.1"/>
    </source>
</evidence>
<comment type="caution">
    <text evidence="1">The sequence shown here is derived from an EMBL/GenBank/DDBJ whole genome shotgun (WGS) entry which is preliminary data.</text>
</comment>
<dbReference type="EMBL" id="JACXAF010000020">
    <property type="protein sequence ID" value="MBD1390610.1"/>
    <property type="molecule type" value="Genomic_DNA"/>
</dbReference>
<dbReference type="Gene3D" id="3.10.620.30">
    <property type="match status" value="1"/>
</dbReference>